<dbReference type="OrthoDB" id="416253at2759"/>
<keyword evidence="1" id="KW-0560">Oxidoreductase</keyword>
<dbReference type="EMBL" id="KB291945">
    <property type="protein sequence ID" value="ELU18412.1"/>
    <property type="molecule type" value="Genomic_DNA"/>
</dbReference>
<dbReference type="Proteomes" id="UP000014760">
    <property type="component" value="Unassembled WGS sequence"/>
</dbReference>
<protein>
    <recommendedName>
        <fullName evidence="5">NADP-dependent oxidoreductase domain-containing protein</fullName>
    </recommendedName>
</protein>
<dbReference type="CDD" id="cd19111">
    <property type="entry name" value="AKR_AKR1G1_1I"/>
    <property type="match status" value="1"/>
</dbReference>
<dbReference type="InterPro" id="IPR036812">
    <property type="entry name" value="NAD(P)_OxRdtase_dom_sf"/>
</dbReference>
<feature type="binding site" evidence="3">
    <location>
        <position position="111"/>
    </location>
    <ligand>
        <name>substrate</name>
    </ligand>
</feature>
<dbReference type="Gene3D" id="3.20.20.100">
    <property type="entry name" value="NADP-dependent oxidoreductase domain"/>
    <property type="match status" value="1"/>
</dbReference>
<feature type="site" description="Lowers pKa of active site Tyr" evidence="4">
    <location>
        <position position="77"/>
    </location>
</feature>
<name>R7VIN1_CAPTE</name>
<proteinExistence type="predicted"/>
<accession>R7VIN1</accession>
<dbReference type="SUPFAM" id="SSF51430">
    <property type="entry name" value="NAD(P)-linked oxidoreductase"/>
    <property type="match status" value="1"/>
</dbReference>
<dbReference type="AlphaFoldDB" id="R7VIN1"/>
<reference evidence="7" key="3">
    <citation type="submission" date="2015-06" db="UniProtKB">
        <authorList>
            <consortium name="EnsemblMetazoa"/>
        </authorList>
    </citation>
    <scope>IDENTIFICATION</scope>
</reference>
<dbReference type="Pfam" id="PF00248">
    <property type="entry name" value="Aldo_ket_red"/>
    <property type="match status" value="1"/>
</dbReference>
<dbReference type="FunFam" id="3.20.20.100:FF:000002">
    <property type="entry name" value="2,5-diketo-D-gluconic acid reductase A"/>
    <property type="match status" value="1"/>
</dbReference>
<evidence type="ECO:0000256" key="3">
    <source>
        <dbReference type="PIRSR" id="PIRSR000097-2"/>
    </source>
</evidence>
<evidence type="ECO:0000313" key="6">
    <source>
        <dbReference type="EMBL" id="ELU18412.1"/>
    </source>
</evidence>
<reference evidence="6 8" key="2">
    <citation type="journal article" date="2013" name="Nature">
        <title>Insights into bilaterian evolution from three spiralian genomes.</title>
        <authorList>
            <person name="Simakov O."/>
            <person name="Marletaz F."/>
            <person name="Cho S.J."/>
            <person name="Edsinger-Gonzales E."/>
            <person name="Havlak P."/>
            <person name="Hellsten U."/>
            <person name="Kuo D.H."/>
            <person name="Larsson T."/>
            <person name="Lv J."/>
            <person name="Arendt D."/>
            <person name="Savage R."/>
            <person name="Osoegawa K."/>
            <person name="de Jong P."/>
            <person name="Grimwood J."/>
            <person name="Chapman J.A."/>
            <person name="Shapiro H."/>
            <person name="Aerts A."/>
            <person name="Otillar R.P."/>
            <person name="Terry A.Y."/>
            <person name="Boore J.L."/>
            <person name="Grigoriev I.V."/>
            <person name="Lindberg D.R."/>
            <person name="Seaver E.C."/>
            <person name="Weisblat D.A."/>
            <person name="Putnam N.H."/>
            <person name="Rokhsar D.S."/>
        </authorList>
    </citation>
    <scope>NUCLEOTIDE SEQUENCE</scope>
    <source>
        <strain evidence="6 8">I ESC-2004</strain>
    </source>
</reference>
<dbReference type="HOGENOM" id="CLU_023205_0_0_1"/>
<dbReference type="EnsemblMetazoa" id="CapteT213117">
    <property type="protein sequence ID" value="CapteP213117"/>
    <property type="gene ID" value="CapteG213117"/>
</dbReference>
<organism evidence="6">
    <name type="scientific">Capitella teleta</name>
    <name type="common">Polychaete worm</name>
    <dbReference type="NCBI Taxonomy" id="283909"/>
    <lineage>
        <taxon>Eukaryota</taxon>
        <taxon>Metazoa</taxon>
        <taxon>Spiralia</taxon>
        <taxon>Lophotrochozoa</taxon>
        <taxon>Annelida</taxon>
        <taxon>Polychaeta</taxon>
        <taxon>Sedentaria</taxon>
        <taxon>Scolecida</taxon>
        <taxon>Capitellidae</taxon>
        <taxon>Capitella</taxon>
    </lineage>
</organism>
<dbReference type="InterPro" id="IPR020471">
    <property type="entry name" value="AKR"/>
</dbReference>
<dbReference type="PROSITE" id="PS00062">
    <property type="entry name" value="ALDOKETO_REDUCTASE_2"/>
    <property type="match status" value="1"/>
</dbReference>
<dbReference type="OMA" id="WITTKLP"/>
<gene>
    <name evidence="6" type="ORF">CAPTEDRAFT_213117</name>
</gene>
<evidence type="ECO:0000259" key="5">
    <source>
        <dbReference type="Pfam" id="PF00248"/>
    </source>
</evidence>
<keyword evidence="8" id="KW-1185">Reference proteome</keyword>
<dbReference type="InterPro" id="IPR018170">
    <property type="entry name" value="Aldo/ket_reductase_CS"/>
</dbReference>
<evidence type="ECO:0000256" key="4">
    <source>
        <dbReference type="PIRSR" id="PIRSR000097-3"/>
    </source>
</evidence>
<dbReference type="PANTHER" id="PTHR11732">
    <property type="entry name" value="ALDO/KETO REDUCTASE"/>
    <property type="match status" value="1"/>
</dbReference>
<dbReference type="EMBL" id="AMQN01003817">
    <property type="status" value="NOT_ANNOTATED_CDS"/>
    <property type="molecule type" value="Genomic_DNA"/>
</dbReference>
<evidence type="ECO:0000256" key="2">
    <source>
        <dbReference type="PIRSR" id="PIRSR000097-1"/>
    </source>
</evidence>
<dbReference type="PROSITE" id="PS00798">
    <property type="entry name" value="ALDOKETO_REDUCTASE_1"/>
    <property type="match status" value="1"/>
</dbReference>
<sequence length="310" mass="34969">MRMRLLCSGSRIPFIGLGTYNAPTEEVSAAVDCALTVGYRHIDGAAAYKNEGAIGNALHHHLHTGKLKRKDIFVTSKLPVYSFHSQQTMRQELEKSLELLKLSQIDLYLVHSPWGVTIKDDDTLIPNLESDVVSVWRTMEKFHSEGKVKSIGLSNFSIRLMDKILAIAKVFPDNLQLECHPYLQQRNLRKYCSDRNIAITAYAPLGSPGRAPKYSPGELPDILKEPKVLAIAKEIGKTPAQVLLAFLLQQGLIPLPKSTNPKRIEENFNALQCKLSETHMKSLYDLDQGVKYFVFKYAESHPDYLVDEEY</sequence>
<evidence type="ECO:0000313" key="7">
    <source>
        <dbReference type="EnsemblMetazoa" id="CapteP213117"/>
    </source>
</evidence>
<reference evidence="8" key="1">
    <citation type="submission" date="2012-12" db="EMBL/GenBank/DDBJ databases">
        <authorList>
            <person name="Hellsten U."/>
            <person name="Grimwood J."/>
            <person name="Chapman J.A."/>
            <person name="Shapiro H."/>
            <person name="Aerts A."/>
            <person name="Otillar R.P."/>
            <person name="Terry A.Y."/>
            <person name="Boore J.L."/>
            <person name="Simakov O."/>
            <person name="Marletaz F."/>
            <person name="Cho S.-J."/>
            <person name="Edsinger-Gonzales E."/>
            <person name="Havlak P."/>
            <person name="Kuo D.-H."/>
            <person name="Larsson T."/>
            <person name="Lv J."/>
            <person name="Arendt D."/>
            <person name="Savage R."/>
            <person name="Osoegawa K."/>
            <person name="de Jong P."/>
            <person name="Lindberg D.R."/>
            <person name="Seaver E.C."/>
            <person name="Weisblat D.A."/>
            <person name="Putnam N.H."/>
            <person name="Grigoriev I.V."/>
            <person name="Rokhsar D.S."/>
        </authorList>
    </citation>
    <scope>NUCLEOTIDE SEQUENCE</scope>
    <source>
        <strain evidence="8">I ESC-2004</strain>
    </source>
</reference>
<dbReference type="STRING" id="283909.R7VIN1"/>
<feature type="active site" description="Proton donor" evidence="2">
    <location>
        <position position="48"/>
    </location>
</feature>
<evidence type="ECO:0000313" key="8">
    <source>
        <dbReference type="Proteomes" id="UP000014760"/>
    </source>
</evidence>
<dbReference type="GO" id="GO:0016616">
    <property type="term" value="F:oxidoreductase activity, acting on the CH-OH group of donors, NAD or NADP as acceptor"/>
    <property type="evidence" value="ECO:0007669"/>
    <property type="project" value="UniProtKB-ARBA"/>
</dbReference>
<dbReference type="PROSITE" id="PS00063">
    <property type="entry name" value="ALDOKETO_REDUCTASE_3"/>
    <property type="match status" value="1"/>
</dbReference>
<feature type="domain" description="NADP-dependent oxidoreductase" evidence="5">
    <location>
        <begin position="15"/>
        <end position="284"/>
    </location>
</feature>
<dbReference type="PRINTS" id="PR00069">
    <property type="entry name" value="ALDKETRDTASE"/>
</dbReference>
<evidence type="ECO:0000256" key="1">
    <source>
        <dbReference type="ARBA" id="ARBA00023002"/>
    </source>
</evidence>
<dbReference type="PIRSF" id="PIRSF000097">
    <property type="entry name" value="AKR"/>
    <property type="match status" value="1"/>
</dbReference>
<dbReference type="InterPro" id="IPR023210">
    <property type="entry name" value="NADP_OxRdtase_dom"/>
</dbReference>